<reference evidence="3" key="1">
    <citation type="submission" date="2024-03" db="EMBL/GenBank/DDBJ databases">
        <title>Diverse circular DNA viruses in blood, oral, and fecal samples of captive lemurs.</title>
        <authorList>
            <person name="Paietta E.N."/>
            <person name="Kraberger S."/>
            <person name="Lund M.C."/>
            <person name="Custer J.M."/>
            <person name="Vargas K.M."/>
            <person name="Ehmke E.E."/>
            <person name="Yoder A.D."/>
            <person name="Varsani A."/>
        </authorList>
    </citation>
    <scope>NUCLEOTIDE SEQUENCE</scope>
    <source>
        <strain evidence="2">Duke_18_99</strain>
        <strain evidence="3">Duke_23FS_68</strain>
    </source>
</reference>
<evidence type="ECO:0000313" key="2">
    <source>
        <dbReference type="EMBL" id="XCD03579.1"/>
    </source>
</evidence>
<proteinExistence type="predicted"/>
<organism evidence="3">
    <name type="scientific">Dulem virus 77</name>
    <dbReference type="NCBI Taxonomy" id="3145788"/>
    <lineage>
        <taxon>Viruses</taxon>
        <taxon>Monodnaviria</taxon>
        <taxon>Sangervirae</taxon>
        <taxon>Phixviricota</taxon>
        <taxon>Malgrandaviricetes</taxon>
        <taxon>Petitvirales</taxon>
        <taxon>Microviridae</taxon>
        <taxon>Microvirus</taxon>
    </lineage>
</organism>
<evidence type="ECO:0000313" key="3">
    <source>
        <dbReference type="EMBL" id="XCD04596.1"/>
    </source>
</evidence>
<dbReference type="EMBL" id="PP511377">
    <property type="protein sequence ID" value="XCD03579.1"/>
    <property type="molecule type" value="Genomic_DNA"/>
</dbReference>
<dbReference type="InterPro" id="IPR056906">
    <property type="entry name" value="ORF2/G2P_dom"/>
</dbReference>
<sequence>MKCYHPIVLRNGRVCRCNKCFACLQTRIKDWSLKLQLEAKQYGKNCIFLTLTYDDYNLPKDGLLHKEDYQNFLKRLRKELYKKGIKIRYFCTGEYGEQFGRPHFHLIIYGIDISYYNLILEKWGKGFIYIKPVNHKNCKYVAKYCVKSYLKDKVDVNGEVFSEFITFSRKVGLGFGYFLNDELKSLELLCDGFVKIGNCNYSLPYSFIRKIRERFSFKKIHQFTIYCSGPLLKSLELYDFGDVSKYLYNSHFSEICSYDEFRFELKPLSYFLDDLEKNRVSCLNFCQSKKLDSSKYVMSQSSFLKYKNFLEENNFLLFY</sequence>
<name>A0AAU8AYB0_9VIRU</name>
<protein>
    <submittedName>
        <fullName evidence="3">Replication initiator protein</fullName>
    </submittedName>
</protein>
<dbReference type="Pfam" id="PF23343">
    <property type="entry name" value="REP_ORF2-G2P"/>
    <property type="match status" value="1"/>
</dbReference>
<accession>A0AAU8AYB0</accession>
<dbReference type="EMBL" id="PP511481">
    <property type="protein sequence ID" value="XCD04596.1"/>
    <property type="molecule type" value="Genomic_DNA"/>
</dbReference>
<feature type="domain" description="Replication-associated protein ORF2/G2P" evidence="1">
    <location>
        <begin position="47"/>
        <end position="148"/>
    </location>
</feature>
<evidence type="ECO:0000259" key="1">
    <source>
        <dbReference type="Pfam" id="PF23343"/>
    </source>
</evidence>